<name>A0ABR9W7L8_9BACT</name>
<dbReference type="RefSeq" id="WP_194119728.1">
    <property type="nucleotide sequence ID" value="NZ_JACYGY010000001.1"/>
</dbReference>
<gene>
    <name evidence="2" type="ORF">IEE83_06115</name>
</gene>
<dbReference type="Proteomes" id="UP000634134">
    <property type="component" value="Unassembled WGS sequence"/>
</dbReference>
<evidence type="ECO:0000313" key="3">
    <source>
        <dbReference type="Proteomes" id="UP000634134"/>
    </source>
</evidence>
<evidence type="ECO:0000313" key="2">
    <source>
        <dbReference type="EMBL" id="MBE9461450.1"/>
    </source>
</evidence>
<sequence length="85" mass="9498">MKNEFNPEHEEGKVAKAIEEQTAKLPSDIFLWASFVAIGASLTLKIMGRKHTALFVGQWASPFLLLGVYNKLVKLEGHDKNDKSN</sequence>
<keyword evidence="3" id="KW-1185">Reference proteome</keyword>
<feature type="transmembrane region" description="Helical" evidence="1">
    <location>
        <begin position="29"/>
        <end position="48"/>
    </location>
</feature>
<organism evidence="2 3">
    <name type="scientific">Dyadobacter subterraneus</name>
    <dbReference type="NCBI Taxonomy" id="2773304"/>
    <lineage>
        <taxon>Bacteria</taxon>
        <taxon>Pseudomonadati</taxon>
        <taxon>Bacteroidota</taxon>
        <taxon>Cytophagia</taxon>
        <taxon>Cytophagales</taxon>
        <taxon>Spirosomataceae</taxon>
        <taxon>Dyadobacter</taxon>
    </lineage>
</organism>
<evidence type="ECO:0000256" key="1">
    <source>
        <dbReference type="SAM" id="Phobius"/>
    </source>
</evidence>
<comment type="caution">
    <text evidence="2">The sequence shown here is derived from an EMBL/GenBank/DDBJ whole genome shotgun (WGS) entry which is preliminary data.</text>
</comment>
<dbReference type="EMBL" id="JACYGY010000001">
    <property type="protein sequence ID" value="MBE9461450.1"/>
    <property type="molecule type" value="Genomic_DNA"/>
</dbReference>
<proteinExistence type="predicted"/>
<reference evidence="3" key="1">
    <citation type="submission" date="2023-07" db="EMBL/GenBank/DDBJ databases">
        <title>Dyadobacter sp. nov 'subterranea' isolated from contaminted grondwater.</title>
        <authorList>
            <person name="Szabo I."/>
            <person name="Al-Omari J."/>
            <person name="Szerdahelyi S.G."/>
            <person name="Rado J."/>
        </authorList>
    </citation>
    <scope>NUCLEOTIDE SEQUENCE [LARGE SCALE GENOMIC DNA]</scope>
    <source>
        <strain evidence="3">UP-52</strain>
    </source>
</reference>
<accession>A0ABR9W7L8</accession>
<keyword evidence="1" id="KW-0812">Transmembrane</keyword>
<keyword evidence="1" id="KW-1133">Transmembrane helix</keyword>
<protein>
    <submittedName>
        <fullName evidence="2">Uncharacterized protein</fullName>
    </submittedName>
</protein>
<keyword evidence="1" id="KW-0472">Membrane</keyword>